<dbReference type="AlphaFoldDB" id="A0A1Q2M5B9"/>
<dbReference type="SMART" id="SM00903">
    <property type="entry name" value="Flavin_Reduct"/>
    <property type="match status" value="1"/>
</dbReference>
<proteinExistence type="inferred from homology"/>
<dbReference type="InterPro" id="IPR012349">
    <property type="entry name" value="Split_barrel_FMN-bd"/>
</dbReference>
<dbReference type="Pfam" id="PF01613">
    <property type="entry name" value="Flavin_Reduct"/>
    <property type="match status" value="1"/>
</dbReference>
<dbReference type="eggNOG" id="COG1853">
    <property type="taxonomic scope" value="Bacteria"/>
</dbReference>
<evidence type="ECO:0000256" key="2">
    <source>
        <dbReference type="ARBA" id="ARBA00023002"/>
    </source>
</evidence>
<evidence type="ECO:0000313" key="5">
    <source>
        <dbReference type="Proteomes" id="UP000188219"/>
    </source>
</evidence>
<gene>
    <name evidence="4" type="ORF">Mag101_09910</name>
</gene>
<dbReference type="GO" id="GO:0042602">
    <property type="term" value="F:riboflavin reductase (NADPH) activity"/>
    <property type="evidence" value="ECO:0007669"/>
    <property type="project" value="TreeGrafter"/>
</dbReference>
<dbReference type="EMBL" id="CP019650">
    <property type="protein sequence ID" value="AQQ67924.1"/>
    <property type="molecule type" value="Genomic_DNA"/>
</dbReference>
<dbReference type="KEGG" id="maga:Mag101_09910"/>
<keyword evidence="5" id="KW-1185">Reference proteome</keyword>
<keyword evidence="2" id="KW-0560">Oxidoreductase</keyword>
<sequence>MSTEAELLAPANADIAEQHHKIEPLNLRQVFGQFATGVTIVTTGGESGEAVGMTVSSFNTVSLDPPLILWCIDKKTGCFDAFNQCEHFAIHVLSDQQDNLSSLFARRGVDKFSELDYHMSAQGVPLLHEYCARLQCTLTARHEGGDHLIMVGRVDAMHTQDREPLLFHRGAYARIA</sequence>
<evidence type="ECO:0000313" key="4">
    <source>
        <dbReference type="EMBL" id="AQQ67924.1"/>
    </source>
</evidence>
<dbReference type="SUPFAM" id="SSF50475">
    <property type="entry name" value="FMN-binding split barrel"/>
    <property type="match status" value="1"/>
</dbReference>
<accession>A0A1Q2M5B9</accession>
<evidence type="ECO:0000259" key="3">
    <source>
        <dbReference type="SMART" id="SM00903"/>
    </source>
</evidence>
<dbReference type="Proteomes" id="UP000188219">
    <property type="component" value="Chromosome"/>
</dbReference>
<dbReference type="Gene3D" id="2.30.110.10">
    <property type="entry name" value="Electron Transport, Fmn-binding Protein, Chain A"/>
    <property type="match status" value="1"/>
</dbReference>
<dbReference type="GO" id="GO:0004497">
    <property type="term" value="F:monooxygenase activity"/>
    <property type="evidence" value="ECO:0007669"/>
    <property type="project" value="UniProtKB-KW"/>
</dbReference>
<dbReference type="RefSeq" id="WP_077404173.1">
    <property type="nucleotide sequence ID" value="NZ_CP019650.1"/>
</dbReference>
<evidence type="ECO:0000256" key="1">
    <source>
        <dbReference type="ARBA" id="ARBA00008898"/>
    </source>
</evidence>
<feature type="domain" description="Flavin reductase like" evidence="3">
    <location>
        <begin position="31"/>
        <end position="174"/>
    </location>
</feature>
<organism evidence="4 5">
    <name type="scientific">Microbulbifer agarilyticus</name>
    <dbReference type="NCBI Taxonomy" id="260552"/>
    <lineage>
        <taxon>Bacteria</taxon>
        <taxon>Pseudomonadati</taxon>
        <taxon>Pseudomonadota</taxon>
        <taxon>Gammaproteobacteria</taxon>
        <taxon>Cellvibrionales</taxon>
        <taxon>Microbulbiferaceae</taxon>
        <taxon>Microbulbifer</taxon>
    </lineage>
</organism>
<reference evidence="4" key="1">
    <citation type="submission" date="2017-02" db="EMBL/GenBank/DDBJ databases">
        <title>Genome of Microbulbifer agarilyticus GP101.</title>
        <authorList>
            <person name="Jung J."/>
            <person name="Bae S.S."/>
            <person name="Baek K."/>
        </authorList>
    </citation>
    <scope>NUCLEOTIDE SEQUENCE [LARGE SCALE GENOMIC DNA]</scope>
    <source>
        <strain evidence="4">GP101</strain>
    </source>
</reference>
<dbReference type="STRING" id="260552.Mag101_09910"/>
<dbReference type="PANTHER" id="PTHR30466:SF11">
    <property type="entry name" value="FLAVIN-DEPENDENT MONOOXYGENASE, REDUCTASE SUBUNIT HSAB"/>
    <property type="match status" value="1"/>
</dbReference>
<dbReference type="GO" id="GO:0010181">
    <property type="term" value="F:FMN binding"/>
    <property type="evidence" value="ECO:0007669"/>
    <property type="project" value="InterPro"/>
</dbReference>
<dbReference type="PANTHER" id="PTHR30466">
    <property type="entry name" value="FLAVIN REDUCTASE"/>
    <property type="match status" value="1"/>
</dbReference>
<dbReference type="InterPro" id="IPR002563">
    <property type="entry name" value="Flavin_Rdtase-like_dom"/>
</dbReference>
<dbReference type="InterPro" id="IPR050268">
    <property type="entry name" value="NADH-dep_flavin_reductase"/>
</dbReference>
<protein>
    <submittedName>
        <fullName evidence="4">Nitrilotriacetate monooxygenase</fullName>
    </submittedName>
</protein>
<name>A0A1Q2M5B9_9GAMM</name>
<comment type="similarity">
    <text evidence="1">Belongs to the non-flavoprotein flavin reductase family.</text>
</comment>
<dbReference type="OrthoDB" id="9792858at2"/>
<keyword evidence="4" id="KW-0503">Monooxygenase</keyword>